<dbReference type="Pfam" id="PF00792">
    <property type="entry name" value="PI3K_C2"/>
    <property type="match status" value="1"/>
</dbReference>
<dbReference type="InterPro" id="IPR008290">
    <property type="entry name" value="PI3K_Vps34"/>
</dbReference>
<gene>
    <name evidence="13" type="ORF">BSTOLATCC_MIC290</name>
</gene>
<dbReference type="Gene3D" id="1.25.40.70">
    <property type="entry name" value="Phosphatidylinositol 3-kinase, accessory domain (PIK)"/>
    <property type="match status" value="1"/>
</dbReference>
<dbReference type="GO" id="GO:0005768">
    <property type="term" value="C:endosome"/>
    <property type="evidence" value="ECO:0007669"/>
    <property type="project" value="TreeGrafter"/>
</dbReference>
<evidence type="ECO:0000256" key="6">
    <source>
        <dbReference type="ARBA" id="ARBA00022840"/>
    </source>
</evidence>
<dbReference type="Proteomes" id="UP001162131">
    <property type="component" value="Unassembled WGS sequence"/>
</dbReference>
<feature type="domain" description="PI3K/PI4K catalytic" evidence="10">
    <location>
        <begin position="539"/>
        <end position="800"/>
    </location>
</feature>
<feature type="domain" description="PIK helical" evidence="11">
    <location>
        <begin position="272"/>
        <end position="462"/>
    </location>
</feature>
<dbReference type="Gene3D" id="3.30.1010.10">
    <property type="entry name" value="Phosphatidylinositol 3-kinase Catalytic Subunit, Chain A, domain 4"/>
    <property type="match status" value="1"/>
</dbReference>
<comment type="similarity">
    <text evidence="8 9">Belongs to the PI3/PI4-kinase family.</text>
</comment>
<accession>A0AAU9IG56</accession>
<sequence>MFPKYTKHDDITQTLSLRITKFMDPNHILAIYDEPNTSSSALMITVKLFSQKTLLAQSSQGVIKIPNETSNLADFTFPLSIQDLPPDAYFNVYIWATSRKQTNIPAASTSFSLFTESSEKASNLSANSLLRQGLYKLFLWPEVNADLKNTPGIIENYAPLQEITRLSNNIEKFEQGEIEKTPWLDTWSIKTMESQISDLCTEHNLCLIEVELPRFKNAVIYKENEYDLDNELLLPPEQEKRLWIVPDFEVLFERINPVAEQYSRLSRENIMDHKDLVPTEEIKETLNEIINQPDHKPLEPEQRDLIWVYRYFLVQDKHSLTKFLHAVCWDKEKEEKNALELMKIWAPIDKEDALHLLSYIFSCNPHYSTIISKGIEEVRRYAVERLDCCSNQELSDILLQLVQALRYESNVESPLQEFLERRAMNCKEIAIFYYWYLQVEKQGPPGKLTDWYKETCEKFENTLNMKARDIMDCIDLQCMLKGKLAHYSISIKKNKGDTSTFEKKKAKLRAMIEDDLEMQVFPTPVPHYLDPNILLTGVLPESCKIFFSKQLPIKLDFTCTEQDIKVSVMYKNGDDLRQDQLVIQIIRLMDRLLKNVNLDMCLKPYNVIATSASDGFVEFVRNASTIHERIQKKQLISAYLEENKTNNPDIFDTFIKSCAGYCVITYLLGIGDRHLENLMIDIQGHLFHIDFGFILGKDPKPMPPPMKLCKEMVEAMGGEKGEGYEKFKVKCVEVFLQLRRHCKLIVNLFYLMIHSGLSGMAGDPIKIIDKLYERFKIGLSDEKAERYFLDLITESVNAIMPQIMEKIHVWAVYWKKM</sequence>
<evidence type="ECO:0000256" key="7">
    <source>
        <dbReference type="ARBA" id="ARBA00023136"/>
    </source>
</evidence>
<dbReference type="SMART" id="SM00145">
    <property type="entry name" value="PI3Ka"/>
    <property type="match status" value="1"/>
</dbReference>
<dbReference type="GO" id="GO:0016303">
    <property type="term" value="F:1-phosphatidylinositol-3-kinase activity"/>
    <property type="evidence" value="ECO:0007669"/>
    <property type="project" value="UniProtKB-EC"/>
</dbReference>
<dbReference type="SMART" id="SM00146">
    <property type="entry name" value="PI3Kc"/>
    <property type="match status" value="1"/>
</dbReference>
<dbReference type="Gene3D" id="2.60.40.150">
    <property type="entry name" value="C2 domain"/>
    <property type="match status" value="1"/>
</dbReference>
<reference evidence="13" key="1">
    <citation type="submission" date="2021-09" db="EMBL/GenBank/DDBJ databases">
        <authorList>
            <consortium name="AG Swart"/>
            <person name="Singh M."/>
            <person name="Singh A."/>
            <person name="Seah K."/>
            <person name="Emmerich C."/>
        </authorList>
    </citation>
    <scope>NUCLEOTIDE SEQUENCE</scope>
    <source>
        <strain evidence="13">ATCC30299</strain>
    </source>
</reference>
<dbReference type="GO" id="GO:0005524">
    <property type="term" value="F:ATP binding"/>
    <property type="evidence" value="ECO:0007669"/>
    <property type="project" value="UniProtKB-UniRule"/>
</dbReference>
<comment type="subcellular location">
    <subcellularLocation>
        <location evidence="1">Endomembrane system</location>
        <topology evidence="1">Peripheral membrane protein</topology>
    </subcellularLocation>
</comment>
<dbReference type="InterPro" id="IPR016024">
    <property type="entry name" value="ARM-type_fold"/>
</dbReference>
<evidence type="ECO:0000313" key="14">
    <source>
        <dbReference type="Proteomes" id="UP001162131"/>
    </source>
</evidence>
<evidence type="ECO:0000256" key="1">
    <source>
        <dbReference type="ARBA" id="ARBA00004184"/>
    </source>
</evidence>
<dbReference type="GO" id="GO:0000407">
    <property type="term" value="C:phagophore assembly site"/>
    <property type="evidence" value="ECO:0007669"/>
    <property type="project" value="TreeGrafter"/>
</dbReference>
<dbReference type="InterPro" id="IPR035892">
    <property type="entry name" value="C2_domain_sf"/>
</dbReference>
<dbReference type="SUPFAM" id="SSF48371">
    <property type="entry name" value="ARM repeat"/>
    <property type="match status" value="1"/>
</dbReference>
<dbReference type="Pfam" id="PF00613">
    <property type="entry name" value="PI3Ka"/>
    <property type="match status" value="1"/>
</dbReference>
<dbReference type="PROSITE" id="PS51545">
    <property type="entry name" value="PIK_HELICAL"/>
    <property type="match status" value="1"/>
</dbReference>
<dbReference type="InterPro" id="IPR036940">
    <property type="entry name" value="PI3/4_kinase_cat_sf"/>
</dbReference>
<keyword evidence="4 8" id="KW-0547">Nucleotide-binding</keyword>
<evidence type="ECO:0000256" key="9">
    <source>
        <dbReference type="PROSITE-ProRule" id="PRU00880"/>
    </source>
</evidence>
<dbReference type="InterPro" id="IPR018936">
    <property type="entry name" value="PI3/4_kinase_CS"/>
</dbReference>
<dbReference type="FunFam" id="1.10.1070.11:FF:000002">
    <property type="entry name" value="Phosphatidylinositol 3-kinase catalytic subunit type 3"/>
    <property type="match status" value="1"/>
</dbReference>
<keyword evidence="7" id="KW-0472">Membrane</keyword>
<dbReference type="FunFam" id="3.30.1010.10:FF:000016">
    <property type="entry name" value="Phosphatidylinositol 3-kinase catalytic subunit type 3"/>
    <property type="match status" value="1"/>
</dbReference>
<keyword evidence="6 8" id="KW-0067">ATP-binding</keyword>
<dbReference type="PIRSF" id="PIRSF000587">
    <property type="entry name" value="PI3K_Vps34"/>
    <property type="match status" value="1"/>
</dbReference>
<dbReference type="PROSITE" id="PS00916">
    <property type="entry name" value="PI3_4_KINASE_2"/>
    <property type="match status" value="1"/>
</dbReference>
<dbReference type="GO" id="GO:0034272">
    <property type="term" value="C:phosphatidylinositol 3-kinase complex, class III, type II"/>
    <property type="evidence" value="ECO:0007669"/>
    <property type="project" value="TreeGrafter"/>
</dbReference>
<dbReference type="Pfam" id="PF00454">
    <property type="entry name" value="PI3_PI4_kinase"/>
    <property type="match status" value="1"/>
</dbReference>
<dbReference type="GO" id="GO:0000045">
    <property type="term" value="P:autophagosome assembly"/>
    <property type="evidence" value="ECO:0007669"/>
    <property type="project" value="TreeGrafter"/>
</dbReference>
<name>A0AAU9IG56_9CILI</name>
<dbReference type="InterPro" id="IPR002420">
    <property type="entry name" value="PI3K-type_C2_dom"/>
</dbReference>
<dbReference type="GO" id="GO:0048015">
    <property type="term" value="P:phosphatidylinositol-mediated signaling"/>
    <property type="evidence" value="ECO:0007669"/>
    <property type="project" value="TreeGrafter"/>
</dbReference>
<organism evidence="13 14">
    <name type="scientific">Blepharisma stoltei</name>
    <dbReference type="NCBI Taxonomy" id="1481888"/>
    <lineage>
        <taxon>Eukaryota</taxon>
        <taxon>Sar</taxon>
        <taxon>Alveolata</taxon>
        <taxon>Ciliophora</taxon>
        <taxon>Postciliodesmatophora</taxon>
        <taxon>Heterotrichea</taxon>
        <taxon>Heterotrichida</taxon>
        <taxon>Blepharismidae</taxon>
        <taxon>Blepharisma</taxon>
    </lineage>
</organism>
<comment type="caution">
    <text evidence="13">The sequence shown here is derived from an EMBL/GenBank/DDBJ whole genome shotgun (WGS) entry which is preliminary data.</text>
</comment>
<dbReference type="InterPro" id="IPR042236">
    <property type="entry name" value="PI3K_accessory_sf"/>
</dbReference>
<evidence type="ECO:0000256" key="4">
    <source>
        <dbReference type="ARBA" id="ARBA00022741"/>
    </source>
</evidence>
<evidence type="ECO:0000313" key="13">
    <source>
        <dbReference type="EMBL" id="CAG9310079.1"/>
    </source>
</evidence>
<dbReference type="EC" id="2.7.1.137" evidence="2"/>
<dbReference type="SUPFAM" id="SSF56112">
    <property type="entry name" value="Protein kinase-like (PK-like)"/>
    <property type="match status" value="1"/>
</dbReference>
<dbReference type="CDD" id="cd00896">
    <property type="entry name" value="PI3Kc_III"/>
    <property type="match status" value="1"/>
</dbReference>
<keyword evidence="14" id="KW-1185">Reference proteome</keyword>
<protein>
    <recommendedName>
        <fullName evidence="2">phosphatidylinositol 3-kinase</fullName>
        <ecNumber evidence="2">2.7.1.137</ecNumber>
    </recommendedName>
</protein>
<dbReference type="SUPFAM" id="SSF49562">
    <property type="entry name" value="C2 domain (Calcium/lipid-binding domain, CaLB)"/>
    <property type="match status" value="1"/>
</dbReference>
<dbReference type="GO" id="GO:0006897">
    <property type="term" value="P:endocytosis"/>
    <property type="evidence" value="ECO:0007669"/>
    <property type="project" value="TreeGrafter"/>
</dbReference>
<dbReference type="Gene3D" id="1.10.1070.11">
    <property type="entry name" value="Phosphatidylinositol 3-/4-kinase, catalytic domain"/>
    <property type="match status" value="1"/>
</dbReference>
<dbReference type="PROSITE" id="PS50290">
    <property type="entry name" value="PI3_4_KINASE_3"/>
    <property type="match status" value="1"/>
</dbReference>
<evidence type="ECO:0000259" key="11">
    <source>
        <dbReference type="PROSITE" id="PS51545"/>
    </source>
</evidence>
<dbReference type="PANTHER" id="PTHR10048">
    <property type="entry name" value="PHOSPHATIDYLINOSITOL KINASE"/>
    <property type="match status" value="1"/>
</dbReference>
<dbReference type="PANTHER" id="PTHR10048:SF7">
    <property type="entry name" value="PHOSPHATIDYLINOSITOL 3-KINASE CATALYTIC SUBUNIT TYPE 3"/>
    <property type="match status" value="1"/>
</dbReference>
<keyword evidence="3 8" id="KW-0808">Transferase</keyword>
<dbReference type="EMBL" id="CAJZBQ010000001">
    <property type="protein sequence ID" value="CAG9310079.1"/>
    <property type="molecule type" value="Genomic_DNA"/>
</dbReference>
<keyword evidence="5 8" id="KW-0418">Kinase</keyword>
<dbReference type="AlphaFoldDB" id="A0AAU9IG56"/>
<evidence type="ECO:0000259" key="12">
    <source>
        <dbReference type="PROSITE" id="PS51547"/>
    </source>
</evidence>
<dbReference type="GO" id="GO:0005777">
    <property type="term" value="C:peroxisome"/>
    <property type="evidence" value="ECO:0007669"/>
    <property type="project" value="TreeGrafter"/>
</dbReference>
<feature type="domain" description="C2 PI3K-type" evidence="12">
    <location>
        <begin position="11"/>
        <end position="181"/>
    </location>
</feature>
<evidence type="ECO:0000256" key="5">
    <source>
        <dbReference type="ARBA" id="ARBA00022777"/>
    </source>
</evidence>
<dbReference type="InterPro" id="IPR000403">
    <property type="entry name" value="PI3/4_kinase_cat_dom"/>
</dbReference>
<dbReference type="GO" id="GO:0034271">
    <property type="term" value="C:phosphatidylinositol 3-kinase complex, class III, type I"/>
    <property type="evidence" value="ECO:0007669"/>
    <property type="project" value="TreeGrafter"/>
</dbReference>
<dbReference type="InterPro" id="IPR011009">
    <property type="entry name" value="Kinase-like_dom_sf"/>
</dbReference>
<proteinExistence type="inferred from homology"/>
<dbReference type="PROSITE" id="PS51547">
    <property type="entry name" value="C2_PI3K"/>
    <property type="match status" value="1"/>
</dbReference>
<dbReference type="InterPro" id="IPR001263">
    <property type="entry name" value="PI3K_accessory_dom"/>
</dbReference>
<dbReference type="InterPro" id="IPR057756">
    <property type="entry name" value="PI3-kinase_type3/VPS34_cat"/>
</dbReference>
<evidence type="ECO:0000256" key="2">
    <source>
        <dbReference type="ARBA" id="ARBA00012073"/>
    </source>
</evidence>
<dbReference type="InterPro" id="IPR015433">
    <property type="entry name" value="PI3/4_kinase"/>
</dbReference>
<evidence type="ECO:0000256" key="3">
    <source>
        <dbReference type="ARBA" id="ARBA00022679"/>
    </source>
</evidence>
<evidence type="ECO:0000256" key="8">
    <source>
        <dbReference type="PIRNR" id="PIRNR000587"/>
    </source>
</evidence>
<evidence type="ECO:0000259" key="10">
    <source>
        <dbReference type="PROSITE" id="PS50290"/>
    </source>
</evidence>